<feature type="domain" description="Homeobox" evidence="8">
    <location>
        <begin position="331"/>
        <end position="394"/>
    </location>
</feature>
<evidence type="ECO:0000259" key="8">
    <source>
        <dbReference type="PROSITE" id="PS50071"/>
    </source>
</evidence>
<protein>
    <submittedName>
        <fullName evidence="10">Iroquois-class homeodomain protein IRX-6</fullName>
    </submittedName>
</protein>
<dbReference type="RefSeq" id="XP_010860277.1">
    <property type="nucleotide sequence ID" value="XM_010861975.1"/>
</dbReference>
<feature type="region of interest" description="Disordered" evidence="7">
    <location>
        <begin position="82"/>
        <end position="174"/>
    </location>
</feature>
<proteinExistence type="inferred from homology"/>
<dbReference type="GO" id="GO:0000981">
    <property type="term" value="F:DNA-binding transcription factor activity, RNA polymerase II-specific"/>
    <property type="evidence" value="ECO:0007669"/>
    <property type="project" value="InterPro"/>
</dbReference>
<evidence type="ECO:0000256" key="1">
    <source>
        <dbReference type="ARBA" id="ARBA00004123"/>
    </source>
</evidence>
<dbReference type="GO" id="GO:0048468">
    <property type="term" value="P:cell development"/>
    <property type="evidence" value="ECO:0007669"/>
    <property type="project" value="TreeGrafter"/>
</dbReference>
<dbReference type="PROSITE" id="PS50071">
    <property type="entry name" value="HOMEOBOX_2"/>
    <property type="match status" value="1"/>
</dbReference>
<dbReference type="PANTHER" id="PTHR11211">
    <property type="entry name" value="IROQUOIS-CLASS HOMEODOMAIN PROTEIN IRX"/>
    <property type="match status" value="1"/>
</dbReference>
<dbReference type="InterPro" id="IPR008422">
    <property type="entry name" value="KN_HD"/>
</dbReference>
<feature type="region of interest" description="Disordered" evidence="7">
    <location>
        <begin position="683"/>
        <end position="709"/>
    </location>
</feature>
<dbReference type="GO" id="GO:0000978">
    <property type="term" value="F:RNA polymerase II cis-regulatory region sequence-specific DNA binding"/>
    <property type="evidence" value="ECO:0007669"/>
    <property type="project" value="TreeGrafter"/>
</dbReference>
<dbReference type="Gene3D" id="1.10.10.60">
    <property type="entry name" value="Homeodomain-like"/>
    <property type="match status" value="1"/>
</dbReference>
<dbReference type="PANTHER" id="PTHR11211:SF11">
    <property type="entry name" value="IROQUOIS-CLASS HOMEODOMAIN PROTEIN IRX-6"/>
    <property type="match status" value="1"/>
</dbReference>
<dbReference type="SUPFAM" id="SSF46689">
    <property type="entry name" value="Homeodomain-like"/>
    <property type="match status" value="1"/>
</dbReference>
<dbReference type="CDD" id="cd00086">
    <property type="entry name" value="homeodomain"/>
    <property type="match status" value="1"/>
</dbReference>
<keyword evidence="4 6" id="KW-0371">Homeobox</keyword>
<comment type="subcellular location">
    <subcellularLocation>
        <location evidence="1 6">Nucleus</location>
    </subcellularLocation>
</comment>
<dbReference type="Proteomes" id="UP000515208">
    <property type="component" value="Unplaced"/>
</dbReference>
<evidence type="ECO:0000313" key="9">
    <source>
        <dbReference type="Proteomes" id="UP000515208"/>
    </source>
</evidence>
<comment type="similarity">
    <text evidence="2">Belongs to the TALE/IRO homeobox family.</text>
</comment>
<evidence type="ECO:0000256" key="5">
    <source>
        <dbReference type="ARBA" id="ARBA00023242"/>
    </source>
</evidence>
<dbReference type="GO" id="GO:0030182">
    <property type="term" value="P:neuron differentiation"/>
    <property type="evidence" value="ECO:0007669"/>
    <property type="project" value="TreeGrafter"/>
</dbReference>
<keyword evidence="5 6" id="KW-0539">Nucleus</keyword>
<name>A0A6P3J8J1_BISBB</name>
<dbReference type="AlphaFoldDB" id="A0A6P3J8J1"/>
<dbReference type="GeneID" id="105004385"/>
<feature type="compositionally biased region" description="Acidic residues" evidence="7">
    <location>
        <begin position="443"/>
        <end position="457"/>
    </location>
</feature>
<dbReference type="InterPro" id="IPR001356">
    <property type="entry name" value="HD"/>
</dbReference>
<feature type="compositionally biased region" description="Basic and acidic residues" evidence="7">
    <location>
        <begin position="164"/>
        <end position="174"/>
    </location>
</feature>
<evidence type="ECO:0000256" key="3">
    <source>
        <dbReference type="ARBA" id="ARBA00023125"/>
    </source>
</evidence>
<sequence>MTVMVMITMEKKKRRRGDKEEERRGICYVLEQMRWNGVWNTVGAGKNVFDEKEDSSNALHVDPALKLTKCLCLCDMNAGDGQITGPSQETQRSSENRPPSPRAEPWLASATPSGAQWLQPGPSAFVRLPGPPWTQRAARTRQPSLAFREDAQESPPARMRRSPRQAEESCDPKLGHSDLALREVGGISGTFQTGLLAVQISEFLVSASSSATCCESAPRSVPDVASGSTPAAALCCAPYDSRLLGSARPELGAALGIYGAPYSAAAAAQSYPGYLPYSPEPPGLYGALNPQYEFKEAAGNFTSSLAQPGAYYPYEPTLGQYQYERYGAVELSGAGRRKNATRETTSTLKAWLNEHRKNPYPTKGEKIMLAIITKMTLTQVSTWFANARRRLKKENKMTWAPKNKGGEERKEEGGAEELLGCLNGDTKDVTAGQEPRGLRLSDLEDLEEEEEEADEEEAVATATDRLAEFHKDTQPLPAAQCAAAREGRQERRECSLAAPRFSFTEPARSGEADFLRAEPGGPTLTMHYPCSEKPPRIWSLAHTAAASVVEGAPPNLPQPRSPEHHLIPGQPPGPGARPAVPRDSACQESPRVAKAFGNPTFALQGLPLNCAPCPRRREPAVRCQYPSGAEDTPGRFRGVGEGERVHNLGLGQEKGEGSCPDIWVEAGFVSYLSFKFLGRRGDGGPLHPSDPTAKSDSLPGRLEARRGPPSRLIKCHQTLPVRANQWEPMSGESGFVPGVNSVQTRAVECGGAEVRALSSCPRPSGFGFSPRVRSPLCERKERGEPGMVP</sequence>
<evidence type="ECO:0000256" key="4">
    <source>
        <dbReference type="ARBA" id="ARBA00023155"/>
    </source>
</evidence>
<evidence type="ECO:0000256" key="2">
    <source>
        <dbReference type="ARBA" id="ARBA00008446"/>
    </source>
</evidence>
<accession>A0A6P3J8J1</accession>
<dbReference type="KEGG" id="bbis:105004385"/>
<feature type="region of interest" description="Disordered" evidence="7">
    <location>
        <begin position="395"/>
        <end position="457"/>
    </location>
</feature>
<feature type="compositionally biased region" description="Polar residues" evidence="7">
    <location>
        <begin position="84"/>
        <end position="97"/>
    </location>
</feature>
<keyword evidence="9" id="KW-1185">Reference proteome</keyword>
<reference evidence="10" key="1">
    <citation type="submission" date="2025-08" db="UniProtKB">
        <authorList>
            <consortium name="RefSeq"/>
        </authorList>
    </citation>
    <scope>IDENTIFICATION</scope>
    <source>
        <tissue evidence="10">Blood</tissue>
    </source>
</reference>
<dbReference type="GO" id="GO:0005634">
    <property type="term" value="C:nucleus"/>
    <property type="evidence" value="ECO:0007669"/>
    <property type="project" value="UniProtKB-SubCell"/>
</dbReference>
<dbReference type="Pfam" id="PF05920">
    <property type="entry name" value="Homeobox_KN"/>
    <property type="match status" value="1"/>
</dbReference>
<dbReference type="InterPro" id="IPR009057">
    <property type="entry name" value="Homeodomain-like_sf"/>
</dbReference>
<feature type="region of interest" description="Disordered" evidence="7">
    <location>
        <begin position="557"/>
        <end position="584"/>
    </location>
</feature>
<dbReference type="InterPro" id="IPR017970">
    <property type="entry name" value="Homeobox_CS"/>
</dbReference>
<evidence type="ECO:0000256" key="7">
    <source>
        <dbReference type="SAM" id="MobiDB-lite"/>
    </source>
</evidence>
<dbReference type="SMART" id="SM00389">
    <property type="entry name" value="HOX"/>
    <property type="match status" value="1"/>
</dbReference>
<dbReference type="OrthoDB" id="5399138at2759"/>
<feature type="compositionally biased region" description="Basic and acidic residues" evidence="7">
    <location>
        <begin position="404"/>
        <end position="413"/>
    </location>
</feature>
<gene>
    <name evidence="10" type="primary">IRX6</name>
</gene>
<evidence type="ECO:0000256" key="6">
    <source>
        <dbReference type="PROSITE-ProRule" id="PRU00108"/>
    </source>
</evidence>
<keyword evidence="3 6" id="KW-0238">DNA-binding</keyword>
<organism evidence="9 10">
    <name type="scientific">Bison bison bison</name>
    <name type="common">North American plains bison</name>
    <dbReference type="NCBI Taxonomy" id="43346"/>
    <lineage>
        <taxon>Eukaryota</taxon>
        <taxon>Metazoa</taxon>
        <taxon>Chordata</taxon>
        <taxon>Craniata</taxon>
        <taxon>Vertebrata</taxon>
        <taxon>Euteleostomi</taxon>
        <taxon>Mammalia</taxon>
        <taxon>Eutheria</taxon>
        <taxon>Laurasiatheria</taxon>
        <taxon>Artiodactyla</taxon>
        <taxon>Ruminantia</taxon>
        <taxon>Pecora</taxon>
        <taxon>Bovidae</taxon>
        <taxon>Bovinae</taxon>
        <taxon>Bison</taxon>
    </lineage>
</organism>
<evidence type="ECO:0000313" key="10">
    <source>
        <dbReference type="RefSeq" id="XP_010860277.1"/>
    </source>
</evidence>
<feature type="DNA-binding region" description="Homeobox" evidence="6">
    <location>
        <begin position="333"/>
        <end position="395"/>
    </location>
</feature>
<dbReference type="CTD" id="79190"/>
<dbReference type="PROSITE" id="PS00027">
    <property type="entry name" value="HOMEOBOX_1"/>
    <property type="match status" value="1"/>
</dbReference>
<dbReference type="FunFam" id="1.10.10.60:FF:000003">
    <property type="entry name" value="Iroquois-class homeobox protein IRX"/>
    <property type="match status" value="1"/>
</dbReference>